<dbReference type="Proteomes" id="UP000245720">
    <property type="component" value="Unassembled WGS sequence"/>
</dbReference>
<sequence length="231" mass="26136">MKRVIKALIAVYCMAFMCIFGGIDAFARKHEPDRLRVEFGEVPDGTVFADILVKDRLHDKYAIDFNEENGALLGVGKDCGLAKYDKNGYTSLLLRHSCAEFQGAALSPDDRWKYVSYQFKISSKNLFRNYRSIKIAYCDNDGNVVGVTEKALTKTFFFTVSGYDIYADGSSLEFRLLEAPLTLIVVSITLGIMLIIILIVTLLVAGRMRKRRNEKIINHIRSGEVDNERKK</sequence>
<keyword evidence="1" id="KW-1133">Transmembrane helix</keyword>
<organism evidence="2 3">
    <name type="scientific">Ruminococcus flavefaciens</name>
    <dbReference type="NCBI Taxonomy" id="1265"/>
    <lineage>
        <taxon>Bacteria</taxon>
        <taxon>Bacillati</taxon>
        <taxon>Bacillota</taxon>
        <taxon>Clostridia</taxon>
        <taxon>Eubacteriales</taxon>
        <taxon>Oscillospiraceae</taxon>
        <taxon>Ruminococcus</taxon>
    </lineage>
</organism>
<keyword evidence="1" id="KW-0812">Transmembrane</keyword>
<evidence type="ECO:0000256" key="1">
    <source>
        <dbReference type="SAM" id="Phobius"/>
    </source>
</evidence>
<feature type="transmembrane region" description="Helical" evidence="1">
    <location>
        <begin position="7"/>
        <end position="27"/>
    </location>
</feature>
<gene>
    <name evidence="2" type="ORF">IE37_01740</name>
</gene>
<keyword evidence="1" id="KW-0472">Membrane</keyword>
<evidence type="ECO:0000313" key="3">
    <source>
        <dbReference type="Proteomes" id="UP000245720"/>
    </source>
</evidence>
<dbReference type="AlphaFoldDB" id="A0A315Y0C6"/>
<evidence type="ECO:0000313" key="2">
    <source>
        <dbReference type="EMBL" id="PWJ12657.1"/>
    </source>
</evidence>
<protein>
    <submittedName>
        <fullName evidence="2">Uncharacterized protein</fullName>
    </submittedName>
</protein>
<accession>A0A315Y0C6</accession>
<dbReference type="RefSeq" id="WP_109726508.1">
    <property type="nucleotide sequence ID" value="NZ_QGDI01000006.1"/>
</dbReference>
<proteinExistence type="predicted"/>
<dbReference type="OrthoDB" id="1819564at2"/>
<comment type="caution">
    <text evidence="2">The sequence shown here is derived from an EMBL/GenBank/DDBJ whole genome shotgun (WGS) entry which is preliminary data.</text>
</comment>
<feature type="transmembrane region" description="Helical" evidence="1">
    <location>
        <begin position="181"/>
        <end position="205"/>
    </location>
</feature>
<dbReference type="EMBL" id="QGDI01000006">
    <property type="protein sequence ID" value="PWJ12657.1"/>
    <property type="molecule type" value="Genomic_DNA"/>
</dbReference>
<reference evidence="2 3" key="1">
    <citation type="submission" date="2018-05" db="EMBL/GenBank/DDBJ databases">
        <title>The Hungate 1000. A catalogue of reference genomes from the rumen microbiome.</title>
        <authorList>
            <person name="Kelly W."/>
        </authorList>
    </citation>
    <scope>NUCLEOTIDE SEQUENCE [LARGE SCALE GENOMIC DNA]</scope>
    <source>
        <strain evidence="2 3">SAb67</strain>
    </source>
</reference>
<name>A0A315Y0C6_RUMFL</name>